<dbReference type="Pfam" id="PF13454">
    <property type="entry name" value="NAD_binding_9"/>
    <property type="match status" value="1"/>
</dbReference>
<dbReference type="SUPFAM" id="SSF51905">
    <property type="entry name" value="FAD/NAD(P)-binding domain"/>
    <property type="match status" value="1"/>
</dbReference>
<dbReference type="Proteomes" id="UP001301388">
    <property type="component" value="Unassembled WGS sequence"/>
</dbReference>
<dbReference type="RefSeq" id="WP_323262950.1">
    <property type="nucleotide sequence ID" value="NZ_JAYGIE010000099.1"/>
</dbReference>
<dbReference type="InterPro" id="IPR038732">
    <property type="entry name" value="HpyO/CreE_NAD-binding"/>
</dbReference>
<protein>
    <submittedName>
        <fullName evidence="2">FAD/NAD(P)-binding protein</fullName>
    </submittedName>
</protein>
<organism evidence="2 3">
    <name type="scientific">Pseudanabaena galeata UHCC 0370</name>
    <dbReference type="NCBI Taxonomy" id="3110310"/>
    <lineage>
        <taxon>Bacteria</taxon>
        <taxon>Bacillati</taxon>
        <taxon>Cyanobacteriota</taxon>
        <taxon>Cyanophyceae</taxon>
        <taxon>Pseudanabaenales</taxon>
        <taxon>Pseudanabaenaceae</taxon>
        <taxon>Pseudanabaena</taxon>
    </lineage>
</organism>
<sequence>MSIVNLGDRLAESTHNSSAQSLNYPSKAKIQAKGNFDIDIAIIGAGVHALTLTLHLLQKRQDLREKILIFDPSGDWLTQWHRQFAAQEIPHLRSPAVHHPAPDPFALRRFAENRPEELFPPYDLPSTKLFRDFCQNEIASQRLDERLITAKVIDLEPIMSPRRGFRLGLSHGKSITAKRVVLATNNSIKQIPNWVERIAPNFPSDRLVHSNDLNLASQHIAGETILIIGGGLTSGHLALGAIARGAKVLLLSRRQFKEKLFDADAGWLGPKYLKGFHAETDWQKRREMVLTARDGGSMTPSVMTQLRREHHQGRLEFHPECEVAQASWNGTKWQIICIDGIELSCDRLWLATGTRFDAKAEPLLRQVMQQYPQPLVNGFPILNEHLRWHGCDLFIMGGLAALRVGPTARNISGARMASDRIVPALTKSTIRPFSDY</sequence>
<dbReference type="PANTHER" id="PTHR38663:SF1">
    <property type="entry name" value="L-ORNITHINE N(5)-MONOOXYGENASE"/>
    <property type="match status" value="1"/>
</dbReference>
<keyword evidence="3" id="KW-1185">Reference proteome</keyword>
<reference evidence="2 3" key="1">
    <citation type="submission" date="2023-12" db="EMBL/GenBank/DDBJ databases">
        <title>Baltic Sea Cyanobacteria.</title>
        <authorList>
            <person name="Delbaje E."/>
            <person name="Fewer D.P."/>
            <person name="Shishido T.K."/>
        </authorList>
    </citation>
    <scope>NUCLEOTIDE SEQUENCE [LARGE SCALE GENOMIC DNA]</scope>
    <source>
        <strain evidence="2 3">UHCC 0370</strain>
    </source>
</reference>
<dbReference type="PANTHER" id="PTHR38663">
    <property type="match status" value="1"/>
</dbReference>
<accession>A0ABU5TNX8</accession>
<proteinExistence type="predicted"/>
<evidence type="ECO:0000313" key="3">
    <source>
        <dbReference type="Proteomes" id="UP001301388"/>
    </source>
</evidence>
<gene>
    <name evidence="2" type="ORF">VB774_19355</name>
</gene>
<feature type="domain" description="FAD-dependent urate hydroxylase HpyO/Asp monooxygenase CreE-like FAD/NAD(P)-binding" evidence="1">
    <location>
        <begin position="41"/>
        <end position="185"/>
    </location>
</feature>
<dbReference type="InterPro" id="IPR036188">
    <property type="entry name" value="FAD/NAD-bd_sf"/>
</dbReference>
<evidence type="ECO:0000259" key="1">
    <source>
        <dbReference type="Pfam" id="PF13454"/>
    </source>
</evidence>
<comment type="caution">
    <text evidence="2">The sequence shown here is derived from an EMBL/GenBank/DDBJ whole genome shotgun (WGS) entry which is preliminary data.</text>
</comment>
<dbReference type="Gene3D" id="3.50.50.60">
    <property type="entry name" value="FAD/NAD(P)-binding domain"/>
    <property type="match status" value="1"/>
</dbReference>
<dbReference type="EMBL" id="JAYGIE010000099">
    <property type="protein sequence ID" value="MEA5479787.1"/>
    <property type="molecule type" value="Genomic_DNA"/>
</dbReference>
<name>A0ABU5TNX8_9CYAN</name>
<evidence type="ECO:0000313" key="2">
    <source>
        <dbReference type="EMBL" id="MEA5479787.1"/>
    </source>
</evidence>